<dbReference type="InterPro" id="IPR013656">
    <property type="entry name" value="PAS_4"/>
</dbReference>
<dbReference type="InterPro" id="IPR035965">
    <property type="entry name" value="PAS-like_dom_sf"/>
</dbReference>
<dbReference type="CDD" id="cd00130">
    <property type="entry name" value="PAS"/>
    <property type="match status" value="2"/>
</dbReference>
<dbReference type="SMART" id="SM00448">
    <property type="entry name" value="REC"/>
    <property type="match status" value="1"/>
</dbReference>
<dbReference type="InterPro" id="IPR003661">
    <property type="entry name" value="HisK_dim/P_dom"/>
</dbReference>
<comment type="caution">
    <text evidence="9">The sequence shown here is derived from an EMBL/GenBank/DDBJ whole genome shotgun (WGS) entry which is preliminary data.</text>
</comment>
<evidence type="ECO:0000313" key="9">
    <source>
        <dbReference type="EMBL" id="GGD43756.1"/>
    </source>
</evidence>
<dbReference type="CDD" id="cd16919">
    <property type="entry name" value="HATPase_CckA-like"/>
    <property type="match status" value="1"/>
</dbReference>
<evidence type="ECO:0000256" key="4">
    <source>
        <dbReference type="PROSITE-ProRule" id="PRU00169"/>
    </source>
</evidence>
<feature type="domain" description="Histidine kinase" evidence="5">
    <location>
        <begin position="443"/>
        <end position="667"/>
    </location>
</feature>
<dbReference type="SUPFAM" id="SSF55874">
    <property type="entry name" value="ATPase domain of HSP90 chaperone/DNA topoisomerase II/histidine kinase"/>
    <property type="match status" value="1"/>
</dbReference>
<dbReference type="Gene3D" id="3.30.450.20">
    <property type="entry name" value="PAS domain"/>
    <property type="match status" value="3"/>
</dbReference>
<gene>
    <name evidence="9" type="ORF">GCM10011335_52980</name>
</gene>
<dbReference type="InterPro" id="IPR004358">
    <property type="entry name" value="Sig_transdc_His_kin-like_C"/>
</dbReference>
<dbReference type="SMART" id="SM00387">
    <property type="entry name" value="HATPase_c"/>
    <property type="match status" value="1"/>
</dbReference>
<organism evidence="9 10">
    <name type="scientific">Aureimonas glaciei</name>
    <dbReference type="NCBI Taxonomy" id="1776957"/>
    <lineage>
        <taxon>Bacteria</taxon>
        <taxon>Pseudomonadati</taxon>
        <taxon>Pseudomonadota</taxon>
        <taxon>Alphaproteobacteria</taxon>
        <taxon>Hyphomicrobiales</taxon>
        <taxon>Aurantimonadaceae</taxon>
        <taxon>Aureimonas</taxon>
    </lineage>
</organism>
<feature type="domain" description="PAS" evidence="7">
    <location>
        <begin position="169"/>
        <end position="239"/>
    </location>
</feature>
<dbReference type="SUPFAM" id="SSF52172">
    <property type="entry name" value="CheY-like"/>
    <property type="match status" value="1"/>
</dbReference>
<accession>A0A917DK14</accession>
<dbReference type="CDD" id="cd18161">
    <property type="entry name" value="REC_hyHK_blue-like"/>
    <property type="match status" value="1"/>
</dbReference>
<dbReference type="InterPro" id="IPR011006">
    <property type="entry name" value="CheY-like_superfamily"/>
</dbReference>
<dbReference type="PROSITE" id="PS50109">
    <property type="entry name" value="HIS_KIN"/>
    <property type="match status" value="1"/>
</dbReference>
<dbReference type="PANTHER" id="PTHR43065:SF49">
    <property type="entry name" value="HISTIDINE KINASE"/>
    <property type="match status" value="1"/>
</dbReference>
<dbReference type="InterPro" id="IPR001789">
    <property type="entry name" value="Sig_transdc_resp-reg_receiver"/>
</dbReference>
<dbReference type="InterPro" id="IPR005467">
    <property type="entry name" value="His_kinase_dom"/>
</dbReference>
<dbReference type="InterPro" id="IPR036890">
    <property type="entry name" value="HATPase_C_sf"/>
</dbReference>
<dbReference type="PANTHER" id="PTHR43065">
    <property type="entry name" value="SENSOR HISTIDINE KINASE"/>
    <property type="match status" value="1"/>
</dbReference>
<dbReference type="InterPro" id="IPR036097">
    <property type="entry name" value="HisK_dim/P_sf"/>
</dbReference>
<dbReference type="PROSITE" id="PS50110">
    <property type="entry name" value="RESPONSE_REGULATORY"/>
    <property type="match status" value="1"/>
</dbReference>
<feature type="modified residue" description="4-aspartylphosphate" evidence="4">
    <location>
        <position position="740"/>
    </location>
</feature>
<dbReference type="InterPro" id="IPR000700">
    <property type="entry name" value="PAS-assoc_C"/>
</dbReference>
<dbReference type="InterPro" id="IPR001610">
    <property type="entry name" value="PAC"/>
</dbReference>
<dbReference type="PROSITE" id="PS50113">
    <property type="entry name" value="PAC"/>
    <property type="match status" value="1"/>
</dbReference>
<dbReference type="Gene3D" id="3.40.50.2300">
    <property type="match status" value="1"/>
</dbReference>
<dbReference type="NCBIfam" id="TIGR00229">
    <property type="entry name" value="sensory_box"/>
    <property type="match status" value="2"/>
</dbReference>
<dbReference type="Proteomes" id="UP000613160">
    <property type="component" value="Unassembled WGS sequence"/>
</dbReference>
<dbReference type="EC" id="2.7.13.3" evidence="2"/>
<evidence type="ECO:0000259" key="7">
    <source>
        <dbReference type="PROSITE" id="PS50112"/>
    </source>
</evidence>
<feature type="domain" description="PAS" evidence="7">
    <location>
        <begin position="305"/>
        <end position="375"/>
    </location>
</feature>
<dbReference type="AlphaFoldDB" id="A0A917DK14"/>
<keyword evidence="3 4" id="KW-0597">Phosphoprotein</keyword>
<dbReference type="Gene3D" id="1.10.287.130">
    <property type="match status" value="1"/>
</dbReference>
<dbReference type="PRINTS" id="PR00344">
    <property type="entry name" value="BCTRLSENSOR"/>
</dbReference>
<dbReference type="FunFam" id="3.30.450.20:FF:000099">
    <property type="entry name" value="Sensory box sensor histidine kinase"/>
    <property type="match status" value="1"/>
</dbReference>
<dbReference type="Pfam" id="PF08447">
    <property type="entry name" value="PAS_3"/>
    <property type="match status" value="1"/>
</dbReference>
<dbReference type="Pfam" id="PF02518">
    <property type="entry name" value="HATPase_c"/>
    <property type="match status" value="1"/>
</dbReference>
<dbReference type="Pfam" id="PF00512">
    <property type="entry name" value="HisKA"/>
    <property type="match status" value="1"/>
</dbReference>
<sequence>MQSFLAGSSEMAGRIRERNWTASPLGAAEFWPQSLKTLVSIMLGSNHPMFVVWGPEQILIYNDGYAKILAIKHAAALGRPFLEVWAEIADDLVPIVESAYAGHPVHMDAIRLVMERRGYPEETFFAFSYTPVRGVGGVIEGFFCACNEITGQVQTERQLRESEAALRAREAQFRTLAQAVPNHVWTATADGLLDWFNEKVYAYGGVTEAELLGAGWTRLVHPDDLKAAGASWANAVKNELRYETEFRIRRADGNFRWHVVRAEPVPGDDGAKRWIGTNTDIHEQRVALSVLSAAKETLQAEVDQRTRERNRLWENSQDISIVVDMEGRFRAINPAMTRILGWRPEDMVGRPVFDFVVAEDIAKTEEALSIATGDSLDATVVRYRHKDDGFRWISWVAAPENGVIFATGRNVTGEMEAQAELALAQEALRQSQKMEAVGQLTGGIAHDFNNMLAVVIGSLDLLGRRADGSDPRSRRHIDNAMEGARRAATLTQRLLAFSRQQPLNPEALDANRLVSGMSDLLRHTLSGNIRLETVGGGGLWRCLVDANQLENAILNLAANSRDAMPEGGRLTIETQNAHLDDRYAAGNIGLAPGQYVLIAVTDSGTGMSAHVIEKAFDPFFTTKEVGKGTGLGLSQVYGFVKQSGGHVKIYSEPGRGTTVKLYLPRHIGEGETIEQESFSAAILPEETTQLVLVVEDDETVRRMTLDAFQEIGYRTLEADGAGEALRLLELHPSVDLLFTDIVMPEVDGRRLADEALKRRPDLKVVFTTGYTRNAVVHNGVLDAGVDLLTKPFTLEELLDKVRSVLERR</sequence>
<dbReference type="EMBL" id="BMJJ01000024">
    <property type="protein sequence ID" value="GGD43756.1"/>
    <property type="molecule type" value="Genomic_DNA"/>
</dbReference>
<dbReference type="InterPro" id="IPR000014">
    <property type="entry name" value="PAS"/>
</dbReference>
<protein>
    <recommendedName>
        <fullName evidence="2">histidine kinase</fullName>
        <ecNumber evidence="2">2.7.13.3</ecNumber>
    </recommendedName>
</protein>
<evidence type="ECO:0000256" key="3">
    <source>
        <dbReference type="ARBA" id="ARBA00022553"/>
    </source>
</evidence>
<dbReference type="PROSITE" id="PS50112">
    <property type="entry name" value="PAS"/>
    <property type="match status" value="2"/>
</dbReference>
<feature type="domain" description="Response regulatory" evidence="6">
    <location>
        <begin position="690"/>
        <end position="805"/>
    </location>
</feature>
<evidence type="ECO:0000256" key="2">
    <source>
        <dbReference type="ARBA" id="ARBA00012438"/>
    </source>
</evidence>
<name>A0A917DK14_9HYPH</name>
<dbReference type="GO" id="GO:0000155">
    <property type="term" value="F:phosphorelay sensor kinase activity"/>
    <property type="evidence" value="ECO:0007669"/>
    <property type="project" value="InterPro"/>
</dbReference>
<reference evidence="9" key="1">
    <citation type="journal article" date="2014" name="Int. J. Syst. Evol. Microbiol.">
        <title>Complete genome sequence of Corynebacterium casei LMG S-19264T (=DSM 44701T), isolated from a smear-ripened cheese.</title>
        <authorList>
            <consortium name="US DOE Joint Genome Institute (JGI-PGF)"/>
            <person name="Walter F."/>
            <person name="Albersmeier A."/>
            <person name="Kalinowski J."/>
            <person name="Ruckert C."/>
        </authorList>
    </citation>
    <scope>NUCLEOTIDE SEQUENCE</scope>
    <source>
        <strain evidence="9">CGMCC 1.15493</strain>
    </source>
</reference>
<dbReference type="InterPro" id="IPR013655">
    <property type="entry name" value="PAS_fold_3"/>
</dbReference>
<dbReference type="SUPFAM" id="SSF47384">
    <property type="entry name" value="Homodimeric domain of signal transducing histidine kinase"/>
    <property type="match status" value="1"/>
</dbReference>
<proteinExistence type="predicted"/>
<comment type="catalytic activity">
    <reaction evidence="1">
        <text>ATP + protein L-histidine = ADP + protein N-phospho-L-histidine.</text>
        <dbReference type="EC" id="2.7.13.3"/>
    </reaction>
</comment>
<evidence type="ECO:0000259" key="8">
    <source>
        <dbReference type="PROSITE" id="PS50113"/>
    </source>
</evidence>
<evidence type="ECO:0000259" key="5">
    <source>
        <dbReference type="PROSITE" id="PS50109"/>
    </source>
</evidence>
<evidence type="ECO:0000256" key="1">
    <source>
        <dbReference type="ARBA" id="ARBA00000085"/>
    </source>
</evidence>
<feature type="domain" description="PAC" evidence="8">
    <location>
        <begin position="242"/>
        <end position="293"/>
    </location>
</feature>
<dbReference type="InterPro" id="IPR003594">
    <property type="entry name" value="HATPase_dom"/>
</dbReference>
<dbReference type="RefSeq" id="WP_210319344.1">
    <property type="nucleotide sequence ID" value="NZ_BMJJ01000024.1"/>
</dbReference>
<dbReference type="SMART" id="SM00091">
    <property type="entry name" value="PAS"/>
    <property type="match status" value="3"/>
</dbReference>
<reference evidence="9" key="2">
    <citation type="submission" date="2020-09" db="EMBL/GenBank/DDBJ databases">
        <authorList>
            <person name="Sun Q."/>
            <person name="Zhou Y."/>
        </authorList>
    </citation>
    <scope>NUCLEOTIDE SEQUENCE</scope>
    <source>
        <strain evidence="9">CGMCC 1.15493</strain>
    </source>
</reference>
<dbReference type="SUPFAM" id="SSF55785">
    <property type="entry name" value="PYP-like sensor domain (PAS domain)"/>
    <property type="match status" value="3"/>
</dbReference>
<evidence type="ECO:0000259" key="6">
    <source>
        <dbReference type="PROSITE" id="PS50110"/>
    </source>
</evidence>
<dbReference type="Gene3D" id="3.30.565.10">
    <property type="entry name" value="Histidine kinase-like ATPase, C-terminal domain"/>
    <property type="match status" value="1"/>
</dbReference>
<keyword evidence="10" id="KW-1185">Reference proteome</keyword>
<dbReference type="Pfam" id="PF00072">
    <property type="entry name" value="Response_reg"/>
    <property type="match status" value="1"/>
</dbReference>
<dbReference type="SMART" id="SM00388">
    <property type="entry name" value="HisKA"/>
    <property type="match status" value="1"/>
</dbReference>
<dbReference type="Pfam" id="PF08448">
    <property type="entry name" value="PAS_4"/>
    <property type="match status" value="2"/>
</dbReference>
<evidence type="ECO:0000313" key="10">
    <source>
        <dbReference type="Proteomes" id="UP000613160"/>
    </source>
</evidence>
<dbReference type="SMART" id="SM00086">
    <property type="entry name" value="PAC"/>
    <property type="match status" value="2"/>
</dbReference>